<dbReference type="VEuPathDB" id="VectorBase:CPIJ000627"/>
<feature type="region of interest" description="Disordered" evidence="1">
    <location>
        <begin position="983"/>
        <end position="1003"/>
    </location>
</feature>
<protein>
    <recommendedName>
        <fullName evidence="2">C2H2-type domain-containing protein</fullName>
    </recommendedName>
</protein>
<dbReference type="SUPFAM" id="SSF57716">
    <property type="entry name" value="Glucocorticoid receptor-like (DNA-binding domain)"/>
    <property type="match status" value="1"/>
</dbReference>
<dbReference type="SMART" id="SM00355">
    <property type="entry name" value="ZnF_C2H2"/>
    <property type="match status" value="7"/>
</dbReference>
<dbReference type="InParanoid" id="B0W106"/>
<dbReference type="EnsemblMetazoa" id="CPIJ000627-RA">
    <property type="protein sequence ID" value="CPIJ000627-PA"/>
    <property type="gene ID" value="CPIJ000627"/>
</dbReference>
<reference evidence="3" key="1">
    <citation type="submission" date="2007-03" db="EMBL/GenBank/DDBJ databases">
        <title>Annotation of Culex pipiens quinquefasciatus.</title>
        <authorList>
            <consortium name="The Broad Institute Genome Sequencing Platform"/>
            <person name="Atkinson P.W."/>
            <person name="Hemingway J."/>
            <person name="Christensen B.M."/>
            <person name="Higgs S."/>
            <person name="Kodira C."/>
            <person name="Hannick L."/>
            <person name="Megy K."/>
            <person name="O'Leary S."/>
            <person name="Pearson M."/>
            <person name="Haas B.J."/>
            <person name="Mauceli E."/>
            <person name="Wortman J.R."/>
            <person name="Lee N.H."/>
            <person name="Guigo R."/>
            <person name="Stanke M."/>
            <person name="Alvarado L."/>
            <person name="Amedeo P."/>
            <person name="Antoine C.H."/>
            <person name="Arensburger P."/>
            <person name="Bidwell S.L."/>
            <person name="Crawford M."/>
            <person name="Camaro F."/>
            <person name="Devon K."/>
            <person name="Engels R."/>
            <person name="Hammond M."/>
            <person name="Howarth C."/>
            <person name="Koehrsen M."/>
            <person name="Lawson D."/>
            <person name="Montgomery P."/>
            <person name="Nene V."/>
            <person name="Nusbaum C."/>
            <person name="Puiu D."/>
            <person name="Romero-Severson J."/>
            <person name="Severson D.W."/>
            <person name="Shumway M."/>
            <person name="Sisk P."/>
            <person name="Stolte C."/>
            <person name="Zeng Q."/>
            <person name="Eisenstadt E."/>
            <person name="Fraser-Liggett C."/>
            <person name="Strausberg R."/>
            <person name="Galagan J."/>
            <person name="Birren B."/>
            <person name="Collins F.H."/>
        </authorList>
    </citation>
    <scope>NUCLEOTIDE SEQUENCE [LARGE SCALE GENOMIC DNA]</scope>
    <source>
        <strain evidence="3">JHB</strain>
    </source>
</reference>
<accession>B0W106</accession>
<sequence length="1765" mass="203488">MDGNRDKKLPKIRELLAPVIIFDGYGGARCNVDPDRPCSYHQTMFSGGNFRRHILTKHPVEAAERGFTECRRRDKSQPVPKFLANFIETNDAGEVHCRITNDQCRYSLPLFNLKRFQRHVCLVHPWEARQWNMTIEENGGSYPEQHQLILQSVTYDANGIYCRIDPESNCPYRLPVMNSRVFKLHFVNRHPEQAERNGITGEADEGPTTGRGVRTKALSTLVEENVYMDEEGYHCQLDPGCDYTVQGFCTAKLLDHFRQKHPALARAKGFFERRMSKMETDFNARIRKYAQKDDDGNFHCRIDGDCSFVQRKFSSHTFLRHFRSHHRRAANEKNFFEHLPKLPRKRGGVKQRFASSVKKDSQYSEKVRKHTETDQSGTRCRIAGPICEYVQGTFRSSNFTRHFRNAHPKEAKEHGFFANFVTVVKSEFPHSAAGKQSKRRREKINYNKMVEDCIVRDISGSSCKISNDYCKYRQGKFDLAIFVAHFRKHHPAEAKARGFGVAKHGFKKLKMQEPVDPLAIKEEVGDDEELNPDEATPSMRPLTSIHQLVEKNTLRVKTDVFCKISTEHCDYSRSEGFDTKDFVRHFRFKHPDEAREKGFFGEENEEQLPLERKSFRCLVMENVLVDEKGIHCMISETACPLFQIAFNVGNFVRHFRNEHAQLAEEKGFVRRKFLKKYRKRKRTAAEETSERVPYVAPISRRELVEKYVEKTETGIQCKLTDYCKHVQVKEFRYNNFYRHFISTHPVEAKAAGFFDDGRYLNYVATAKPGKLLYTQLVKKWTERDDIGTHCRIASSKCRYVQRYNYCSGNFVRHFRIEHPKEARKYGFFRDQDSDNEAPETESEAESFANEVKMESFSLEGNEPDSICPDAPQDHPLQRKNITFKELVMDYISSEGDGVHCRIAQRPCRYVQKGTFSYHNVVSHFRTAHPTEARAAGFFRNLAAASEPDLESVERIIPDEPDARDETMESFTREESQLEITCPDTFRDIPPEESHSEDQSVSQSQLTEKYILRDEVGVHCRISQWPCKYVQTGIYAYRNFVRHFRSIHPKEARKVGFFAGVNETSEPETEHESVELGEGQSMDPDTSDDERWKLKNGLPSLKRLTKKFIYQDAQGVYCRISAQPCRYIQRGEYKYTNFVRHFRTEHTEEATEAGFFRDHSEATEQESVNGTVEQEDSDTDIPLELDLGGKTGLIEIVAKCVYRNQKGIHCRISSSPCSYVQTSGFKYRNFISHFAIQHTEEASKAGFFRNDNDSSEPELEPVGGIAYDSITQDETMESFTTEQSQPENAEAAQARALLRKKPSLKELAEKCIFRDENGAHCRIASWPCKYVQSSTFVVGNFVRHFRTEHPKEARNIGFFREKSKPDPVPAQNSRIEDVTLEPMVFEQSRPVEVPRPCTSQDKSKRRKNALTFTELAEKCIVRDEEGVHCRITPWPPCKYVQKSTFVVGNLVRHFRTEHPMEARKIGFFKESSESELDLTHDRASESFILEESQPEIPCPDTPCDDPALYCKLCFSVDLPLVPICSGPDAADNPLVESIEECINVRITADDDGWICSECSQKLVDFQQFRQLSRIHYSAVRRKKQQLATTTFSNPVVVHSANEADSFYVEIVKQENDFETHTEPPVTEQPCDDQKPFIELPNGSFSCRMCPQTFPSLGPTMEHFISAHSEAMTHTNSVLAVDYSDKPPFKPVTINNVQYLKCADCDTLTEHGEAIIEHRKRFHAGVKMLPTIRCDRVECEQFFMDNPAYRRHLEICHDVIDPGEGGS</sequence>
<dbReference type="VEuPathDB" id="VectorBase:CQUJHB002978"/>
<proteinExistence type="predicted"/>
<dbReference type="OrthoDB" id="7768999at2759"/>
<feature type="region of interest" description="Disordered" evidence="1">
    <location>
        <begin position="1158"/>
        <end position="1177"/>
    </location>
</feature>
<dbReference type="Gene3D" id="3.40.1800.20">
    <property type="match status" value="1"/>
</dbReference>
<feature type="domain" description="C2H2-type" evidence="2">
    <location>
        <begin position="1645"/>
        <end position="1666"/>
    </location>
</feature>
<feature type="compositionally biased region" description="Basic and acidic residues" evidence="1">
    <location>
        <begin position="984"/>
        <end position="997"/>
    </location>
</feature>
<gene>
    <name evidence="4" type="primary">6031642</name>
    <name evidence="3" type="ORF">CpipJ_CPIJ000627</name>
</gene>
<evidence type="ECO:0000259" key="2">
    <source>
        <dbReference type="PROSITE" id="PS00028"/>
    </source>
</evidence>
<dbReference type="KEGG" id="cqu:CpipJ_CPIJ000627"/>
<evidence type="ECO:0000256" key="1">
    <source>
        <dbReference type="SAM" id="MobiDB-lite"/>
    </source>
</evidence>
<dbReference type="Proteomes" id="UP000002320">
    <property type="component" value="Unassembled WGS sequence"/>
</dbReference>
<feature type="domain" description="C2H2-type" evidence="2">
    <location>
        <begin position="1732"/>
        <end position="1755"/>
    </location>
</feature>
<keyword evidence="5" id="KW-1185">Reference proteome</keyword>
<evidence type="ECO:0000313" key="5">
    <source>
        <dbReference type="Proteomes" id="UP000002320"/>
    </source>
</evidence>
<dbReference type="InterPro" id="IPR013087">
    <property type="entry name" value="Znf_C2H2_type"/>
</dbReference>
<evidence type="ECO:0000313" key="4">
    <source>
        <dbReference type="EnsemblMetazoa" id="CPIJ000627-PA"/>
    </source>
</evidence>
<name>B0W106_CULQU</name>
<evidence type="ECO:0000313" key="3">
    <source>
        <dbReference type="EMBL" id="EDS42823.1"/>
    </source>
</evidence>
<dbReference type="HOGENOM" id="CLU_251593_0_0_1"/>
<reference evidence="4" key="2">
    <citation type="submission" date="2020-05" db="UniProtKB">
        <authorList>
            <consortium name="EnsemblMetazoa"/>
        </authorList>
    </citation>
    <scope>IDENTIFICATION</scope>
    <source>
        <strain evidence="4">JHB</strain>
    </source>
</reference>
<organism>
    <name type="scientific">Culex quinquefasciatus</name>
    <name type="common">Southern house mosquito</name>
    <name type="synonym">Culex pungens</name>
    <dbReference type="NCBI Taxonomy" id="7176"/>
    <lineage>
        <taxon>Eukaryota</taxon>
        <taxon>Metazoa</taxon>
        <taxon>Ecdysozoa</taxon>
        <taxon>Arthropoda</taxon>
        <taxon>Hexapoda</taxon>
        <taxon>Insecta</taxon>
        <taxon>Pterygota</taxon>
        <taxon>Neoptera</taxon>
        <taxon>Endopterygota</taxon>
        <taxon>Diptera</taxon>
        <taxon>Nematocera</taxon>
        <taxon>Culicoidea</taxon>
        <taxon>Culicidae</taxon>
        <taxon>Culicinae</taxon>
        <taxon>Culicini</taxon>
        <taxon>Culex</taxon>
        <taxon>Culex</taxon>
    </lineage>
</organism>
<dbReference type="EMBL" id="DS231819">
    <property type="protein sequence ID" value="EDS42823.1"/>
    <property type="molecule type" value="Genomic_DNA"/>
</dbReference>
<dbReference type="PROSITE" id="PS00028">
    <property type="entry name" value="ZINC_FINGER_C2H2_1"/>
    <property type="match status" value="2"/>
</dbReference>
<feature type="region of interest" description="Disordered" evidence="1">
    <location>
        <begin position="1062"/>
        <end position="1088"/>
    </location>
</feature>